<evidence type="ECO:0000313" key="7">
    <source>
        <dbReference type="EMBL" id="KAF1301448.1"/>
    </source>
</evidence>
<evidence type="ECO:0000259" key="6">
    <source>
        <dbReference type="PROSITE" id="PS50234"/>
    </source>
</evidence>
<protein>
    <recommendedName>
        <fullName evidence="6">VWFA domain-containing protein</fullName>
    </recommendedName>
</protein>
<dbReference type="CDD" id="cd00198">
    <property type="entry name" value="vWFA"/>
    <property type="match status" value="1"/>
</dbReference>
<name>A0ABQ6YW03_9ENTE</name>
<feature type="region of interest" description="Disordered" evidence="4">
    <location>
        <begin position="161"/>
        <end position="192"/>
    </location>
</feature>
<dbReference type="SUPFAM" id="SSF49478">
    <property type="entry name" value="Cna protein B-type domain"/>
    <property type="match status" value="3"/>
</dbReference>
<dbReference type="PANTHER" id="PTHR36108">
    <property type="entry name" value="COLOSSIN-B-RELATED"/>
    <property type="match status" value="1"/>
</dbReference>
<feature type="compositionally biased region" description="Acidic residues" evidence="4">
    <location>
        <begin position="163"/>
        <end position="176"/>
    </location>
</feature>
<evidence type="ECO:0000256" key="3">
    <source>
        <dbReference type="ARBA" id="ARBA00022729"/>
    </source>
</evidence>
<dbReference type="InterPro" id="IPR036465">
    <property type="entry name" value="vWFA_dom_sf"/>
</dbReference>
<reference evidence="7 8" key="1">
    <citation type="submission" date="2016-06" db="EMBL/GenBank/DDBJ databases">
        <title>Four novel species of enterococci isolated from chicken manure.</title>
        <authorList>
            <person name="Van Tyne D."/>
        </authorList>
    </citation>
    <scope>NUCLEOTIDE SEQUENCE [LARGE SCALE GENOMIC DNA]</scope>
    <source>
        <strain evidence="7 8">CU12B</strain>
    </source>
</reference>
<dbReference type="Pfam" id="PF21426">
    <property type="entry name" value="GBS104-like_Ig"/>
    <property type="match status" value="1"/>
</dbReference>
<accession>A0ABQ6YW03</accession>
<evidence type="ECO:0000256" key="4">
    <source>
        <dbReference type="SAM" id="MobiDB-lite"/>
    </source>
</evidence>
<comment type="similarity">
    <text evidence="1">Belongs to the serine-aspartate repeat-containing protein (SDr) family.</text>
</comment>
<dbReference type="Gene3D" id="3.40.50.410">
    <property type="entry name" value="von Willebrand factor, type A domain"/>
    <property type="match status" value="1"/>
</dbReference>
<dbReference type="PANTHER" id="PTHR36108:SF13">
    <property type="entry name" value="COLOSSIN-B-RELATED"/>
    <property type="match status" value="1"/>
</dbReference>
<comment type="caution">
    <text evidence="7">The sequence shown here is derived from an EMBL/GenBank/DDBJ whole genome shotgun (WGS) entry which is preliminary data.</text>
</comment>
<dbReference type="Pfam" id="PF17802">
    <property type="entry name" value="SpaA"/>
    <property type="match status" value="2"/>
</dbReference>
<keyword evidence="8" id="KW-1185">Reference proteome</keyword>
<keyword evidence="2" id="KW-0964">Secreted</keyword>
<organism evidence="7 8">
    <name type="scientific">Candidatus Enterococcus willemsii</name>
    <dbReference type="NCBI Taxonomy" id="1857215"/>
    <lineage>
        <taxon>Bacteria</taxon>
        <taxon>Bacillati</taxon>
        <taxon>Bacillota</taxon>
        <taxon>Bacilli</taxon>
        <taxon>Lactobacillales</taxon>
        <taxon>Enterococcaceae</taxon>
        <taxon>Enterococcus</taxon>
    </lineage>
</organism>
<keyword evidence="5" id="KW-1133">Transmembrane helix</keyword>
<dbReference type="InterPro" id="IPR049319">
    <property type="entry name" value="GBS104-like_Ig"/>
</dbReference>
<proteinExistence type="inferred from homology"/>
<dbReference type="Proteomes" id="UP000782705">
    <property type="component" value="Unassembled WGS sequence"/>
</dbReference>
<sequence length="1076" mass="120582">MKRIVACFILMGFIVSNIFSLVATTKIFAETIGTEKTVLLNEEAITVTMERAISETQIDWVMHYDVTSTEGNRKLKVAMFEDERVLSMPTHESWEQTENWFVEKDFSEKSKGTLHFSTLSIEELVVHIQVDEEKKDEEDVIVIQDSLPSDLEGPHRIKLAQQESEESTTETVDSEEVVSSTIESKTIESMDEEPVPHDVLYPRFTPSYDVANVSNYQDPFSYEEDPVFGGQVPSIRTKEFLKDFVQGEVDRNKEHTTRNFSYGESKSNYPPTINVTEGTKNFYNGYHFYQNPNSENPLNSVLTKQSVRPTANPYQFDMKIDIIGGKELPPKPIDIIFVVDKSASMNNIIAGVNKTRWDVLKESLDLFSHQLLKPENDIQMGIVAFGSTWSGRSTSDVWAESSKFGTSEFTSDPNQLMNSSVVNTSRTPNGSGTPTYLGVELGTKILTEDARPEAEKYLIVLTDGLTTFYPRNNRGINQATKSSAQGKDVYKLTTNNFSGTGTEQGANPRNSLAGTLNYLRDFVYTDAKYPNYAKMNRYGIGFGVSGADIDNLLAAIGPDGQYSAHDNDSLGRALDRVRRNITGTSEAFDSGSLINPISPFVELVGGEKEITIDALSLQTTSPKELQVVSSTDTKFPDYAHQIKDSLTLEENAIKLSDMYLSADDEQRFGIRITYTVELKPEYRDGKFYPTNGATGAVADNFKQGVGFAVPSVRVESFDLPVEKIWQDQDNTWQTRSDIVLTLEQYVDDKWQAVTDKQVILTKEMTGEQLKHVFEQLAKKDSRGELAQYRLVETTKDGKSRVYGYENPDYSHSSITAETKETLQVTNKLLVTDIEFTKTASDDTPLAGTKFVLESSLKERQEAIADKQGYVRFENLPVGSYQLVETQPLPGYEKIAPIPIEIVQNAKGQLMIEGLPKNKQITNHIHPFELIVHKIDQYKQPVEGVSFELTTEDGTLVPQSETQAAKNIFIFEKLTPGTYYLKETKVPDAFIKLTKPITIHISETGEVSIEGKGELKNVVLSESNTIELNVVNRTKGMLPTTGGTSRYLYIICASVFFSAALVLASYLFYRNRKERGL</sequence>
<dbReference type="InterPro" id="IPR013783">
    <property type="entry name" value="Ig-like_fold"/>
</dbReference>
<feature type="domain" description="VWFA" evidence="6">
    <location>
        <begin position="334"/>
        <end position="577"/>
    </location>
</feature>
<dbReference type="InterPro" id="IPR008454">
    <property type="entry name" value="Collagen-bd_Cna-like_B-typ_dom"/>
</dbReference>
<keyword evidence="3" id="KW-0732">Signal</keyword>
<keyword evidence="5" id="KW-0812">Transmembrane</keyword>
<dbReference type="PROSITE" id="PS50234">
    <property type="entry name" value="VWFA"/>
    <property type="match status" value="1"/>
</dbReference>
<evidence type="ECO:0000256" key="1">
    <source>
        <dbReference type="ARBA" id="ARBA00007257"/>
    </source>
</evidence>
<evidence type="ECO:0000313" key="8">
    <source>
        <dbReference type="Proteomes" id="UP000782705"/>
    </source>
</evidence>
<feature type="transmembrane region" description="Helical" evidence="5">
    <location>
        <begin position="1046"/>
        <end position="1068"/>
    </location>
</feature>
<dbReference type="Gene3D" id="2.60.40.1140">
    <property type="entry name" value="Collagen-binding surface protein Cna, B-type domain"/>
    <property type="match status" value="1"/>
</dbReference>
<dbReference type="Gene3D" id="2.60.40.2110">
    <property type="match status" value="1"/>
</dbReference>
<dbReference type="SMART" id="SM00327">
    <property type="entry name" value="VWA"/>
    <property type="match status" value="1"/>
</dbReference>
<dbReference type="RefSeq" id="WP_161903228.1">
    <property type="nucleotide sequence ID" value="NZ_MAEL01000057.1"/>
</dbReference>
<keyword evidence="5" id="KW-0472">Membrane</keyword>
<evidence type="ECO:0000256" key="5">
    <source>
        <dbReference type="SAM" id="Phobius"/>
    </source>
</evidence>
<dbReference type="Pfam" id="PF05738">
    <property type="entry name" value="Cna_B"/>
    <property type="match status" value="1"/>
</dbReference>
<dbReference type="InterPro" id="IPR041033">
    <property type="entry name" value="SpaA_PFL_dom_1"/>
</dbReference>
<dbReference type="SUPFAM" id="SSF53300">
    <property type="entry name" value="vWA-like"/>
    <property type="match status" value="1"/>
</dbReference>
<dbReference type="Pfam" id="PF13519">
    <property type="entry name" value="VWA_2"/>
    <property type="match status" value="1"/>
</dbReference>
<evidence type="ECO:0000256" key="2">
    <source>
        <dbReference type="ARBA" id="ARBA00022525"/>
    </source>
</evidence>
<dbReference type="InterPro" id="IPR002035">
    <property type="entry name" value="VWF_A"/>
</dbReference>
<dbReference type="EMBL" id="MAEL01000057">
    <property type="protein sequence ID" value="KAF1301448.1"/>
    <property type="molecule type" value="Genomic_DNA"/>
</dbReference>
<gene>
    <name evidence="7" type="ORF">BAU17_05860</name>
</gene>
<dbReference type="Gene3D" id="2.60.40.10">
    <property type="entry name" value="Immunoglobulins"/>
    <property type="match status" value="2"/>
</dbReference>